<protein>
    <recommendedName>
        <fullName evidence="3">Rpn family recombination-promoting nuclease/putative transposase</fullName>
    </recommendedName>
</protein>
<evidence type="ECO:0000313" key="1">
    <source>
        <dbReference type="EMBL" id="TQR15971.1"/>
    </source>
</evidence>
<dbReference type="OrthoDB" id="1097360at2"/>
<name>A0A544TET9_9BACI</name>
<dbReference type="AlphaFoldDB" id="A0A544TET9"/>
<comment type="caution">
    <text evidence="1">The sequence shown here is derived from an EMBL/GenBank/DDBJ whole genome shotgun (WGS) entry which is preliminary data.</text>
</comment>
<gene>
    <name evidence="1" type="ORF">FG382_04450</name>
</gene>
<keyword evidence="2" id="KW-1185">Reference proteome</keyword>
<reference evidence="1 2" key="1">
    <citation type="submission" date="2019-05" db="EMBL/GenBank/DDBJ databases">
        <title>Psychrobacillus vulpis sp. nov., a new species isolated from feces of a red fox that inhabits in The Tablas de Daimiel Natural Park, Albacete, Spain.</title>
        <authorList>
            <person name="Rodriguez M."/>
            <person name="Reina J.C."/>
            <person name="Bejar V."/>
            <person name="Llamas I."/>
        </authorList>
    </citation>
    <scope>NUCLEOTIDE SEQUENCE [LARGE SCALE GENOMIC DNA]</scope>
    <source>
        <strain evidence="1 2">NEAU-3TGS17</strain>
    </source>
</reference>
<accession>A0A544TET9</accession>
<sequence length="310" mass="37142">MSPYLRWHVFLFSNFTKHLNKRNIRSILKIREEFIMNIKVQEPQQDHSQDLLDLRNMYIFKKIFRKEENHDLLLDFISPFLDFNIVEVVRVKDSNYLGHEFLEEFSVDIKTDNGKLYNIELHLIHSEKYYNQMTMTWAKEYIREVVQGNIGCIPKVVIYFFDFSKHLDSRHKVQKAVTHDGSSYSEHYEVFARDEHEPEKRKWLEFFIGDLEAKQALATQHPLLGRALKALIELSEDEVTVNEAADYHSALQQVYFYRYEKMDTTKWQIEMDEIHHLVSSSCPMSFQETAFHMKIPISEVIAKTNMYYFF</sequence>
<proteinExistence type="predicted"/>
<evidence type="ECO:0000313" key="2">
    <source>
        <dbReference type="Proteomes" id="UP000317316"/>
    </source>
</evidence>
<dbReference type="Pfam" id="PF12784">
    <property type="entry name" value="PDDEXK_2"/>
    <property type="match status" value="1"/>
</dbReference>
<dbReference type="Proteomes" id="UP000317316">
    <property type="component" value="Unassembled WGS sequence"/>
</dbReference>
<dbReference type="EMBL" id="VDGH01000002">
    <property type="protein sequence ID" value="TQR15971.1"/>
    <property type="molecule type" value="Genomic_DNA"/>
</dbReference>
<organism evidence="1 2">
    <name type="scientific">Psychrobacillus lasiicapitis</name>
    <dbReference type="NCBI Taxonomy" id="1636719"/>
    <lineage>
        <taxon>Bacteria</taxon>
        <taxon>Bacillati</taxon>
        <taxon>Bacillota</taxon>
        <taxon>Bacilli</taxon>
        <taxon>Bacillales</taxon>
        <taxon>Bacillaceae</taxon>
        <taxon>Psychrobacillus</taxon>
    </lineage>
</organism>
<evidence type="ECO:0008006" key="3">
    <source>
        <dbReference type="Google" id="ProtNLM"/>
    </source>
</evidence>